<dbReference type="EMBL" id="JAQOUE010000001">
    <property type="protein sequence ID" value="MDT7043306.1"/>
    <property type="molecule type" value="Genomic_DNA"/>
</dbReference>
<gene>
    <name evidence="8" type="ORF">PPG34_13175</name>
</gene>
<evidence type="ECO:0000256" key="7">
    <source>
        <dbReference type="ARBA" id="ARBA00023237"/>
    </source>
</evidence>
<keyword evidence="9" id="KW-1185">Reference proteome</keyword>
<evidence type="ECO:0000256" key="6">
    <source>
        <dbReference type="ARBA" id="ARBA00023136"/>
    </source>
</evidence>
<dbReference type="SUPFAM" id="SSF56935">
    <property type="entry name" value="Porins"/>
    <property type="match status" value="1"/>
</dbReference>
<evidence type="ECO:0000256" key="4">
    <source>
        <dbReference type="ARBA" id="ARBA00022692"/>
    </source>
</evidence>
<comment type="caution">
    <text evidence="8">The sequence shown here is derived from an EMBL/GenBank/DDBJ whole genome shotgun (WGS) entry which is preliminary data.</text>
</comment>
<sequence>MMTPLNVPSGSLFIPGLVLAFLLMGTNSTVQAEAFRILDQSAAAMGQGTAFAAQADEPSAVYFNPAAMSQLPGIQLTVGTLLVGGTIDYISPTGTMVEGDFGSAIANPPPSNFFVTANLGDLGFASLQHITLGFGINSPFGNLTDYPTGGPLGQVLTSSASPLIDFKPTVAIELNEFLSVGFGVDIYTFSDLVGEGHVEFQQTAGPEFTGVLSALASPGERIELNGIDTTLGYNFSFLLTPYRNDQGKPLLNFGVVYRSQAGLDLEGQFINHTRGSTLDAKATLNLPQVMTAALAVWPIRNAQREWKVEFDFDYVDWTSFHNLDITLSNGIVLPKPRNWKPAHIFMLGTEYKLFNPVQLPHWDVAFRTGYVFSDSPVPETTFKPDVPDSNYHAYSIGFGVLCSGRGMFLGFIRCGNDGTTFLGTTAIGIDLAYQAIVYQQRGISNNDDSRVNGTWDTIIHVGALNLRTNFDLAR</sequence>
<name>A0ABU3KA79_9BACT</name>
<evidence type="ECO:0000313" key="8">
    <source>
        <dbReference type="EMBL" id="MDT7043306.1"/>
    </source>
</evidence>
<keyword evidence="7" id="KW-0998">Cell outer membrane</keyword>
<organism evidence="8 9">
    <name type="scientific">Candidatus Nitronereus thalassa</name>
    <dbReference type="NCBI Taxonomy" id="3020898"/>
    <lineage>
        <taxon>Bacteria</taxon>
        <taxon>Pseudomonadati</taxon>
        <taxon>Nitrospirota</taxon>
        <taxon>Nitrospiria</taxon>
        <taxon>Nitrospirales</taxon>
        <taxon>Nitrospiraceae</taxon>
        <taxon>Candidatus Nitronereus</taxon>
    </lineage>
</organism>
<reference evidence="8 9" key="1">
    <citation type="journal article" date="2023" name="ISME J.">
        <title>Cultivation and genomic characterization of novel and ubiquitous marine nitrite-oxidizing bacteria from the Nitrospirales.</title>
        <authorList>
            <person name="Mueller A.J."/>
            <person name="Daebeler A."/>
            <person name="Herbold C.W."/>
            <person name="Kirkegaard R.H."/>
            <person name="Daims H."/>
        </authorList>
    </citation>
    <scope>NUCLEOTIDE SEQUENCE [LARGE SCALE GENOMIC DNA]</scope>
    <source>
        <strain evidence="8 9">EB</strain>
    </source>
</reference>
<keyword evidence="5" id="KW-0732">Signal</keyword>
<evidence type="ECO:0000313" key="9">
    <source>
        <dbReference type="Proteomes" id="UP001250932"/>
    </source>
</evidence>
<evidence type="ECO:0000256" key="3">
    <source>
        <dbReference type="ARBA" id="ARBA00022452"/>
    </source>
</evidence>
<comment type="similarity">
    <text evidence="2">Belongs to the OmpP1/FadL family.</text>
</comment>
<protein>
    <submittedName>
        <fullName evidence="8">Outer membrane protein transport protein</fullName>
    </submittedName>
</protein>
<evidence type="ECO:0000256" key="5">
    <source>
        <dbReference type="ARBA" id="ARBA00022729"/>
    </source>
</evidence>
<evidence type="ECO:0000256" key="1">
    <source>
        <dbReference type="ARBA" id="ARBA00004571"/>
    </source>
</evidence>
<comment type="subcellular location">
    <subcellularLocation>
        <location evidence="1">Cell outer membrane</location>
        <topology evidence="1">Multi-pass membrane protein</topology>
    </subcellularLocation>
</comment>
<dbReference type="PANTHER" id="PTHR35093:SF8">
    <property type="entry name" value="OUTER MEMBRANE PROTEIN NMB0088-RELATED"/>
    <property type="match status" value="1"/>
</dbReference>
<dbReference type="Proteomes" id="UP001250932">
    <property type="component" value="Unassembled WGS sequence"/>
</dbReference>
<dbReference type="InterPro" id="IPR005017">
    <property type="entry name" value="OMPP1/FadL/TodX"/>
</dbReference>
<dbReference type="PANTHER" id="PTHR35093">
    <property type="entry name" value="OUTER MEMBRANE PROTEIN NMB0088-RELATED"/>
    <property type="match status" value="1"/>
</dbReference>
<dbReference type="Gene3D" id="2.40.160.60">
    <property type="entry name" value="Outer membrane protein transport protein (OMPP1/FadL/TodX)"/>
    <property type="match status" value="1"/>
</dbReference>
<dbReference type="RefSeq" id="WP_313833873.1">
    <property type="nucleotide sequence ID" value="NZ_JAQOUE010000001.1"/>
</dbReference>
<dbReference type="Pfam" id="PF03349">
    <property type="entry name" value="Toluene_X"/>
    <property type="match status" value="1"/>
</dbReference>
<keyword evidence="6" id="KW-0472">Membrane</keyword>
<keyword evidence="4" id="KW-0812">Transmembrane</keyword>
<keyword evidence="3" id="KW-1134">Transmembrane beta strand</keyword>
<accession>A0ABU3KA79</accession>
<proteinExistence type="inferred from homology"/>
<evidence type="ECO:0000256" key="2">
    <source>
        <dbReference type="ARBA" id="ARBA00008163"/>
    </source>
</evidence>